<keyword evidence="3" id="KW-1185">Reference proteome</keyword>
<reference evidence="2" key="1">
    <citation type="journal article" date="2014" name="Genome Announc.">
        <title>Draft Genome Sequences of Three Alkaliphilic Bacillus Strains, Bacillus wakoensis JCM 9140T, Bacillus akibai JCM 9157T, and Bacillus hemicellulosilyticus JCM 9152T.</title>
        <authorList>
            <person name="Yuki M."/>
            <person name="Oshima K."/>
            <person name="Suda W."/>
            <person name="Oshida Y."/>
            <person name="Kitamura K."/>
            <person name="Iida T."/>
            <person name="Hattori M."/>
            <person name="Ohkuma M."/>
        </authorList>
    </citation>
    <scope>NUCLEOTIDE SEQUENCE [LARGE SCALE GENOMIC DNA]</scope>
    <source>
        <strain evidence="2">JCM 9140</strain>
    </source>
</reference>
<sequence>MRVKVLEPIYAESASVLVNKASEFSETILIKKGHWEIDAKSLLGLIAISLKPNQEIELTVSDSHSTAGIEALLSTGYFEKI</sequence>
<dbReference type="STRING" id="1236970.JCM9140_1508"/>
<evidence type="ECO:0000313" key="3">
    <source>
        <dbReference type="Proteomes" id="UP000018890"/>
    </source>
</evidence>
<protein>
    <recommendedName>
        <fullName evidence="1">HPr domain-containing protein</fullName>
    </recommendedName>
</protein>
<evidence type="ECO:0000313" key="2">
    <source>
        <dbReference type="EMBL" id="GAE25510.1"/>
    </source>
</evidence>
<dbReference type="EMBL" id="BAUT01000010">
    <property type="protein sequence ID" value="GAE25510.1"/>
    <property type="molecule type" value="Genomic_DNA"/>
</dbReference>
<evidence type="ECO:0000259" key="1">
    <source>
        <dbReference type="PROSITE" id="PS51350"/>
    </source>
</evidence>
<dbReference type="InterPro" id="IPR000032">
    <property type="entry name" value="HPr-like"/>
</dbReference>
<dbReference type="InterPro" id="IPR035895">
    <property type="entry name" value="HPr-like_sf"/>
</dbReference>
<dbReference type="AlphaFoldDB" id="W4Q0P5"/>
<dbReference type="Proteomes" id="UP000018890">
    <property type="component" value="Unassembled WGS sequence"/>
</dbReference>
<dbReference type="Pfam" id="PF00381">
    <property type="entry name" value="PTS-HPr"/>
    <property type="match status" value="1"/>
</dbReference>
<proteinExistence type="predicted"/>
<name>W4Q0P5_9BACI</name>
<dbReference type="SUPFAM" id="SSF55594">
    <property type="entry name" value="HPr-like"/>
    <property type="match status" value="1"/>
</dbReference>
<gene>
    <name evidence="2" type="ORF">JCM9140_1508</name>
</gene>
<comment type="caution">
    <text evidence="2">The sequence shown here is derived from an EMBL/GenBank/DDBJ whole genome shotgun (WGS) entry which is preliminary data.</text>
</comment>
<dbReference type="RefSeq" id="WP_034744019.1">
    <property type="nucleotide sequence ID" value="NZ_BAUT01000010.1"/>
</dbReference>
<organism evidence="2 3">
    <name type="scientific">Halalkalibacter wakoensis JCM 9140</name>
    <dbReference type="NCBI Taxonomy" id="1236970"/>
    <lineage>
        <taxon>Bacteria</taxon>
        <taxon>Bacillati</taxon>
        <taxon>Bacillota</taxon>
        <taxon>Bacilli</taxon>
        <taxon>Bacillales</taxon>
        <taxon>Bacillaceae</taxon>
        <taxon>Halalkalibacter</taxon>
    </lineage>
</organism>
<dbReference type="PROSITE" id="PS51350">
    <property type="entry name" value="PTS_HPR_DOM"/>
    <property type="match status" value="1"/>
</dbReference>
<dbReference type="OrthoDB" id="2051287at2"/>
<dbReference type="Gene3D" id="3.30.1340.10">
    <property type="entry name" value="HPr-like"/>
    <property type="match status" value="1"/>
</dbReference>
<accession>W4Q0P5</accession>
<feature type="domain" description="HPr" evidence="1">
    <location>
        <begin position="1"/>
        <end position="81"/>
    </location>
</feature>